<evidence type="ECO:0000313" key="1">
    <source>
        <dbReference type="EMBL" id="QQK88512.1"/>
    </source>
</evidence>
<organism evidence="1">
    <name type="scientific">Vibrio phage PH669</name>
    <dbReference type="NCBI Taxonomy" id="2800823"/>
    <lineage>
        <taxon>Viruses</taxon>
        <taxon>Duplodnaviria</taxon>
        <taxon>Heunggongvirae</taxon>
        <taxon>Uroviricota</taxon>
        <taxon>Caudoviricetes</taxon>
        <taxon>Queuovirinae</taxon>
    </lineage>
</organism>
<protein>
    <recommendedName>
        <fullName evidence="2">Virion structural protein</fullName>
    </recommendedName>
</protein>
<accession>A0A7T6ZMH2</accession>
<reference evidence="1" key="1">
    <citation type="submission" date="2020-12" db="EMBL/GenBank/DDBJ databases">
        <authorList>
            <person name="Hu Z."/>
        </authorList>
    </citation>
    <scope>NUCLEOTIDE SEQUENCE</scope>
</reference>
<dbReference type="EMBL" id="MW423737">
    <property type="protein sequence ID" value="QQK88512.1"/>
    <property type="molecule type" value="Genomic_DNA"/>
</dbReference>
<name>A0A7T6ZMH2_9CAUD</name>
<evidence type="ECO:0008006" key="2">
    <source>
        <dbReference type="Google" id="ProtNLM"/>
    </source>
</evidence>
<proteinExistence type="predicted"/>
<sequence length="134" mass="15226">MADFASVIEKFGKNSLKAIEEVKRGAIIDLATSIVMQTPVDKGYLANNWFLTLDKETFKTSDKPDPSKMEVLDRIRRSAKAINYKHVVYFANNLPYSVPIEYESHSMKAPSGMVRVNTARWDSIVEANIRRVTQ</sequence>